<dbReference type="EMBL" id="FMZQ01000006">
    <property type="protein sequence ID" value="SDC73083.1"/>
    <property type="molecule type" value="Genomic_DNA"/>
</dbReference>
<organism evidence="1 2">
    <name type="scientific">Ectopseudomonas chengduensis</name>
    <dbReference type="NCBI Taxonomy" id="489632"/>
    <lineage>
        <taxon>Bacteria</taxon>
        <taxon>Pseudomonadati</taxon>
        <taxon>Pseudomonadota</taxon>
        <taxon>Gammaproteobacteria</taxon>
        <taxon>Pseudomonadales</taxon>
        <taxon>Pseudomonadaceae</taxon>
        <taxon>Ectopseudomonas</taxon>
    </lineage>
</organism>
<protein>
    <submittedName>
        <fullName evidence="1">Uncharacterized protein</fullName>
    </submittedName>
</protein>
<evidence type="ECO:0000313" key="2">
    <source>
        <dbReference type="Proteomes" id="UP000199467"/>
    </source>
</evidence>
<reference evidence="2" key="1">
    <citation type="submission" date="2016-10" db="EMBL/GenBank/DDBJ databases">
        <authorList>
            <person name="Varghese N."/>
            <person name="Submissions S."/>
        </authorList>
    </citation>
    <scope>NUCLEOTIDE SEQUENCE [LARGE SCALE GENOMIC DNA]</scope>
    <source>
        <strain evidence="2">DSM 26382</strain>
    </source>
</reference>
<gene>
    <name evidence="1" type="ORF">SAMN05216576_10616</name>
</gene>
<dbReference type="AlphaFoldDB" id="A0A1G6NYR5"/>
<name>A0A1G6NYR5_9GAMM</name>
<dbReference type="RefSeq" id="WP_090336604.1">
    <property type="nucleotide sequence ID" value="NZ_FMZQ01000006.1"/>
</dbReference>
<dbReference type="Proteomes" id="UP000199467">
    <property type="component" value="Unassembled WGS sequence"/>
</dbReference>
<proteinExistence type="predicted"/>
<sequence>MNKPNPIADAIGVVKLVSLHHANPGTVSAATVRDAADECIQRLQGIPPQALELAALYCALFALLPARWLPYVTLTGDTERPFGAVITDEAGNIAATAIGKSVEGVTALIAAKLSRPMAGCGEVAQ</sequence>
<evidence type="ECO:0000313" key="1">
    <source>
        <dbReference type="EMBL" id="SDC73083.1"/>
    </source>
</evidence>
<keyword evidence="2" id="KW-1185">Reference proteome</keyword>
<accession>A0A1G6NYR5</accession>